<gene>
    <name evidence="3" type="ORF">EOD42_02635</name>
</gene>
<feature type="transmembrane region" description="Helical" evidence="1">
    <location>
        <begin position="85"/>
        <end position="104"/>
    </location>
</feature>
<proteinExistence type="predicted"/>
<reference evidence="3 4" key="1">
    <citation type="submission" date="2019-01" db="EMBL/GenBank/DDBJ databases">
        <authorList>
            <person name="Chen W.-M."/>
        </authorList>
    </citation>
    <scope>NUCLEOTIDE SEQUENCE [LARGE SCALE GENOMIC DNA]</scope>
    <source>
        <strain evidence="3 4">CCP-6</strain>
    </source>
</reference>
<keyword evidence="4" id="KW-1185">Reference proteome</keyword>
<dbReference type="Proteomes" id="UP000282957">
    <property type="component" value="Unassembled WGS sequence"/>
</dbReference>
<organism evidence="3 4">
    <name type="scientific">Rhodovarius crocodyli</name>
    <dbReference type="NCBI Taxonomy" id="1979269"/>
    <lineage>
        <taxon>Bacteria</taxon>
        <taxon>Pseudomonadati</taxon>
        <taxon>Pseudomonadota</taxon>
        <taxon>Alphaproteobacteria</taxon>
        <taxon>Acetobacterales</taxon>
        <taxon>Roseomonadaceae</taxon>
        <taxon>Rhodovarius</taxon>
    </lineage>
</organism>
<feature type="domain" description="Putative zinc-finger" evidence="2">
    <location>
        <begin position="5"/>
        <end position="39"/>
    </location>
</feature>
<comment type="caution">
    <text evidence="3">The sequence shown here is derived from an EMBL/GenBank/DDBJ whole genome shotgun (WGS) entry which is preliminary data.</text>
</comment>
<keyword evidence="1" id="KW-0472">Membrane</keyword>
<evidence type="ECO:0000313" key="3">
    <source>
        <dbReference type="EMBL" id="RVT99022.1"/>
    </source>
</evidence>
<evidence type="ECO:0000313" key="4">
    <source>
        <dbReference type="Proteomes" id="UP000282957"/>
    </source>
</evidence>
<name>A0A437MN21_9PROT</name>
<dbReference type="RefSeq" id="WP_127785633.1">
    <property type="nucleotide sequence ID" value="NZ_SACL01000001.1"/>
</dbReference>
<accession>A0A437MN21</accession>
<sequence>MTLHCDEARLLIQAEHDGELDAGRAADLAAHAANCRDCAALRQGVGALSVGLRALPRHSTPDALRRRLETRLAPPAPARRWLNPGSGFAAGFALAAALAAFIILPRSSGDLPQQLLNAHLRSLQAEHLVDVRSSDQHQVKPWFTGRLDYAPQVREPAEYPLIGGRLDVLEGRPVAALAYRAMRHTINLYVLPGERGAETLTTEAGFTMLRWAQDGMTYWAVSDVGADTLRAFAEAWRQAR</sequence>
<dbReference type="EMBL" id="SACL01000001">
    <property type="protein sequence ID" value="RVT99022.1"/>
    <property type="molecule type" value="Genomic_DNA"/>
</dbReference>
<dbReference type="AlphaFoldDB" id="A0A437MN21"/>
<protein>
    <submittedName>
        <fullName evidence="3">Anti-sigma factor</fullName>
    </submittedName>
</protein>
<keyword evidence="1" id="KW-1133">Transmembrane helix</keyword>
<evidence type="ECO:0000256" key="1">
    <source>
        <dbReference type="SAM" id="Phobius"/>
    </source>
</evidence>
<dbReference type="InterPro" id="IPR027383">
    <property type="entry name" value="Znf_put"/>
</dbReference>
<keyword evidence="1" id="KW-0812">Transmembrane</keyword>
<dbReference type="OrthoDB" id="7549755at2"/>
<evidence type="ECO:0000259" key="2">
    <source>
        <dbReference type="Pfam" id="PF13490"/>
    </source>
</evidence>
<dbReference type="Pfam" id="PF13490">
    <property type="entry name" value="zf-HC2"/>
    <property type="match status" value="1"/>
</dbReference>